<protein>
    <submittedName>
        <fullName evidence="1">Uncharacterized protein</fullName>
    </submittedName>
</protein>
<evidence type="ECO:0000313" key="1">
    <source>
        <dbReference type="EMBL" id="QIS79338.1"/>
    </source>
</evidence>
<accession>A0A6H0D8G5</accession>
<organism evidence="1 2">
    <name type="scientific">Pantoea phage vB_PagM_SSEM1</name>
    <dbReference type="NCBI Taxonomy" id="2721760"/>
    <lineage>
        <taxon>Viruses</taxon>
        <taxon>Duplodnaviria</taxon>
        <taxon>Heunggongvirae</taxon>
        <taxon>Uroviricota</taxon>
        <taxon>Caudoviricetes</taxon>
        <taxon>Chaseviridae</taxon>
        <taxon>Cleopatravirinae</taxon>
        <taxon>Loessnervirus</taxon>
        <taxon>Loessnervirus SSEM1</taxon>
    </lineage>
</organism>
<keyword evidence="2" id="KW-1185">Reference proteome</keyword>
<sequence>MLNQPQKKVYSRSPVVKNNVGVNFVYLRSTVTTNGGGTYITRALDARNKTGADVIVFMIPRSENALKTLERIKRGREDLMSAVKPLILPFKIVAVTSENQKALEEHFEDMLWSDVKY</sequence>
<dbReference type="Proteomes" id="UP000502959">
    <property type="component" value="Segment"/>
</dbReference>
<proteinExistence type="predicted"/>
<name>A0A6H0D8G5_9CAUD</name>
<gene>
    <name evidence="1" type="ORF">SSEM1_gp66</name>
</gene>
<dbReference type="EMBL" id="MT230534">
    <property type="protein sequence ID" value="QIS79338.1"/>
    <property type="molecule type" value="Genomic_DNA"/>
</dbReference>
<reference evidence="1 2" key="1">
    <citation type="submission" date="2020-03" db="EMBL/GenBank/DDBJ databases">
        <title>Complete genome sequence of Pantoea agglomerans bacteriophage vB_PagM_SSEM1.</title>
        <authorList>
            <person name="Truncaite L."/>
            <person name="Alijosius L."/>
            <person name="Petrauskaite E."/>
            <person name="Simoliunas E."/>
        </authorList>
    </citation>
    <scope>NUCLEOTIDE SEQUENCE [LARGE SCALE GENOMIC DNA]</scope>
</reference>
<evidence type="ECO:0000313" key="2">
    <source>
        <dbReference type="Proteomes" id="UP000502959"/>
    </source>
</evidence>